<dbReference type="EMBL" id="JAGIZI010000116">
    <property type="protein sequence ID" value="MBP0685445.1"/>
    <property type="molecule type" value="Genomic_DNA"/>
</dbReference>
<dbReference type="InterPro" id="IPR042098">
    <property type="entry name" value="TauD-like_sf"/>
</dbReference>
<accession>A0ABD4Q6B7</accession>
<dbReference type="AlphaFoldDB" id="A0ABD4Q6B7"/>
<dbReference type="GO" id="GO:0016491">
    <property type="term" value="F:oxidoreductase activity"/>
    <property type="evidence" value="ECO:0007669"/>
    <property type="project" value="UniProtKB-KW"/>
</dbReference>
<keyword evidence="1" id="KW-0560">Oxidoreductase</keyword>
<proteinExistence type="predicted"/>
<comment type="caution">
    <text evidence="2">The sequence shown here is derived from an EMBL/GenBank/DDBJ whole genome shotgun (WGS) entry which is preliminary data.</text>
</comment>
<protein>
    <submittedName>
        <fullName evidence="2">Uncharacterized protein</fullName>
    </submittedName>
</protein>
<evidence type="ECO:0000256" key="1">
    <source>
        <dbReference type="ARBA" id="ARBA00023002"/>
    </source>
</evidence>
<evidence type="ECO:0000313" key="3">
    <source>
        <dbReference type="Proteomes" id="UP000671119"/>
    </source>
</evidence>
<feature type="non-terminal residue" evidence="2">
    <location>
        <position position="1"/>
    </location>
</feature>
<dbReference type="Proteomes" id="UP000671119">
    <property type="component" value="Unassembled WGS sequence"/>
</dbReference>
<reference evidence="2 3" key="1">
    <citation type="submission" date="2021-03" db="EMBL/GenBank/DDBJ databases">
        <title>Whole Genome Sequencing of Mycobacterium tuberculosis clinical isolates from Arunachal Pradesh, India.</title>
        <authorList>
            <person name="Singh S."/>
            <person name="Mudliar S.R."/>
            <person name="Kulsum U."/>
            <person name="Rufai S.B."/>
            <person name="Singh P.K."/>
            <person name="Umpo M."/>
            <person name="Nyori M."/>
        </authorList>
    </citation>
    <scope>NUCLEOTIDE SEQUENCE [LARGE SCALE GENOMIC DNA]</scope>
    <source>
        <strain evidence="2 3">OMICS/BPL/0142/20/SP</strain>
    </source>
</reference>
<evidence type="ECO:0000313" key="2">
    <source>
        <dbReference type="EMBL" id="MBP0685445.1"/>
    </source>
</evidence>
<dbReference type="RefSeq" id="WP_209925098.1">
    <property type="nucleotide sequence ID" value="NZ_JAGIZI010000116.1"/>
</dbReference>
<sequence length="114" mass="12671">VEDAIHPYKPDYLALYCLKSDHEKVAITETSSISEAIKKLSDSTLNTLRKPMYELHPPASFNSSHLSRKVSVIGGSQKQPELLIHETLMQGIENEAEKALNELKETLPKVSNGV</sequence>
<dbReference type="SUPFAM" id="SSF51197">
    <property type="entry name" value="Clavaminate synthase-like"/>
    <property type="match status" value="1"/>
</dbReference>
<name>A0ABD4Q6B7_MYCTX</name>
<gene>
    <name evidence="2" type="ORF">J8J21_20590</name>
</gene>
<organism evidence="2 3">
    <name type="scientific">Mycobacterium tuberculosis</name>
    <dbReference type="NCBI Taxonomy" id="1773"/>
    <lineage>
        <taxon>Bacteria</taxon>
        <taxon>Bacillati</taxon>
        <taxon>Actinomycetota</taxon>
        <taxon>Actinomycetes</taxon>
        <taxon>Mycobacteriales</taxon>
        <taxon>Mycobacteriaceae</taxon>
        <taxon>Mycobacterium</taxon>
        <taxon>Mycobacterium tuberculosis complex</taxon>
    </lineage>
</organism>
<feature type="non-terminal residue" evidence="2">
    <location>
        <position position="114"/>
    </location>
</feature>
<dbReference type="Gene3D" id="3.60.130.10">
    <property type="entry name" value="Clavaminate synthase-like"/>
    <property type="match status" value="1"/>
</dbReference>